<keyword evidence="15 23" id="KW-0067">ATP-binding</keyword>
<keyword evidence="12 23" id="KW-0547">Nucleotide-binding</keyword>
<dbReference type="InterPro" id="IPR003591">
    <property type="entry name" value="Leu-rich_rpt_typical-subtyp"/>
</dbReference>
<dbReference type="SUPFAM" id="SSF52047">
    <property type="entry name" value="RNI-like"/>
    <property type="match status" value="1"/>
</dbReference>
<evidence type="ECO:0000256" key="12">
    <source>
        <dbReference type="ARBA" id="ARBA00022741"/>
    </source>
</evidence>
<dbReference type="GO" id="GO:0030246">
    <property type="term" value="F:carbohydrate binding"/>
    <property type="evidence" value="ECO:0007669"/>
    <property type="project" value="InterPro"/>
</dbReference>
<evidence type="ECO:0000256" key="2">
    <source>
        <dbReference type="ARBA" id="ARBA00004479"/>
    </source>
</evidence>
<keyword evidence="7" id="KW-0433">Leucine-rich repeat</keyword>
<evidence type="ECO:0000256" key="16">
    <source>
        <dbReference type="ARBA" id="ARBA00022989"/>
    </source>
</evidence>
<dbReference type="InterPro" id="IPR008979">
    <property type="entry name" value="Galactose-bd-like_sf"/>
</dbReference>
<evidence type="ECO:0000256" key="21">
    <source>
        <dbReference type="ARBA" id="ARBA00047899"/>
    </source>
</evidence>
<keyword evidence="13" id="KW-0418">Kinase</keyword>
<dbReference type="SMART" id="SM00365">
    <property type="entry name" value="LRR_SD22"/>
    <property type="match status" value="6"/>
</dbReference>
<evidence type="ECO:0000256" key="14">
    <source>
        <dbReference type="ARBA" id="ARBA00022801"/>
    </source>
</evidence>
<feature type="domain" description="SUEL-type lectin" evidence="26">
    <location>
        <begin position="1379"/>
        <end position="1464"/>
    </location>
</feature>
<keyword evidence="10" id="KW-0732">Signal</keyword>
<dbReference type="Gene3D" id="3.80.10.10">
    <property type="entry name" value="Ribonuclease Inhibitor"/>
    <property type="match status" value="5"/>
</dbReference>
<gene>
    <name evidence="27" type="ORF">LWI29_025620</name>
</gene>
<keyword evidence="20" id="KW-0326">Glycosidase</keyword>
<comment type="catalytic activity">
    <reaction evidence="21">
        <text>L-threonyl-[protein] + ATP = O-phospho-L-threonyl-[protein] + ADP + H(+)</text>
        <dbReference type="Rhea" id="RHEA:46608"/>
        <dbReference type="Rhea" id="RHEA-COMP:11060"/>
        <dbReference type="Rhea" id="RHEA-COMP:11605"/>
        <dbReference type="ChEBI" id="CHEBI:15378"/>
        <dbReference type="ChEBI" id="CHEBI:30013"/>
        <dbReference type="ChEBI" id="CHEBI:30616"/>
        <dbReference type="ChEBI" id="CHEBI:61977"/>
        <dbReference type="ChEBI" id="CHEBI:456216"/>
        <dbReference type="EC" id="2.7.11.1"/>
    </reaction>
</comment>
<reference evidence="27" key="2">
    <citation type="submission" date="2023-06" db="EMBL/GenBank/DDBJ databases">
        <authorList>
            <person name="Swenson N.G."/>
            <person name="Wegrzyn J.L."/>
            <person name="Mcevoy S.L."/>
        </authorList>
    </citation>
    <scope>NUCLEOTIDE SEQUENCE</scope>
    <source>
        <strain evidence="27">NS2018</strain>
        <tissue evidence="27">Leaf</tissue>
    </source>
</reference>
<dbReference type="GO" id="GO:0005524">
    <property type="term" value="F:ATP binding"/>
    <property type="evidence" value="ECO:0007669"/>
    <property type="project" value="UniProtKB-UniRule"/>
</dbReference>
<evidence type="ECO:0000256" key="22">
    <source>
        <dbReference type="ARBA" id="ARBA00048679"/>
    </source>
</evidence>
<dbReference type="Gene3D" id="1.10.510.10">
    <property type="entry name" value="Transferase(Phosphotransferase) domain 1"/>
    <property type="match status" value="1"/>
</dbReference>
<dbReference type="CDD" id="cd22842">
    <property type="entry name" value="Gal_Rha_Lectin_BGal"/>
    <property type="match status" value="1"/>
</dbReference>
<organism evidence="27 28">
    <name type="scientific">Acer saccharum</name>
    <name type="common">Sugar maple</name>
    <dbReference type="NCBI Taxonomy" id="4024"/>
    <lineage>
        <taxon>Eukaryota</taxon>
        <taxon>Viridiplantae</taxon>
        <taxon>Streptophyta</taxon>
        <taxon>Embryophyta</taxon>
        <taxon>Tracheophyta</taxon>
        <taxon>Spermatophyta</taxon>
        <taxon>Magnoliopsida</taxon>
        <taxon>eudicotyledons</taxon>
        <taxon>Gunneridae</taxon>
        <taxon>Pentapetalae</taxon>
        <taxon>rosids</taxon>
        <taxon>malvids</taxon>
        <taxon>Sapindales</taxon>
        <taxon>Sapindaceae</taxon>
        <taxon>Hippocastanoideae</taxon>
        <taxon>Acereae</taxon>
        <taxon>Acer</taxon>
    </lineage>
</organism>
<evidence type="ECO:0000256" key="1">
    <source>
        <dbReference type="ARBA" id="ARBA00004236"/>
    </source>
</evidence>
<evidence type="ECO:0000256" key="19">
    <source>
        <dbReference type="ARBA" id="ARBA00023180"/>
    </source>
</evidence>
<feature type="binding site" evidence="23">
    <location>
        <position position="957"/>
    </location>
    <ligand>
        <name>ATP</name>
        <dbReference type="ChEBI" id="CHEBI:30616"/>
    </ligand>
</feature>
<dbReference type="SUPFAM" id="SSF49785">
    <property type="entry name" value="Galactose-binding domain-like"/>
    <property type="match status" value="1"/>
</dbReference>
<dbReference type="PRINTS" id="PR00019">
    <property type="entry name" value="LEURICHRPT"/>
</dbReference>
<evidence type="ECO:0000256" key="15">
    <source>
        <dbReference type="ARBA" id="ARBA00022840"/>
    </source>
</evidence>
<evidence type="ECO:0000256" key="7">
    <source>
        <dbReference type="ARBA" id="ARBA00022614"/>
    </source>
</evidence>
<dbReference type="Pfam" id="PF21467">
    <property type="entry name" value="BetaGal_gal-bd"/>
    <property type="match status" value="1"/>
</dbReference>
<dbReference type="InterPro" id="IPR051716">
    <property type="entry name" value="Plant_RL_S/T_kinase"/>
</dbReference>
<evidence type="ECO:0000256" key="9">
    <source>
        <dbReference type="ARBA" id="ARBA00022692"/>
    </source>
</evidence>
<protein>
    <recommendedName>
        <fullName evidence="4">non-specific serine/threonine protein kinase</fullName>
        <ecNumber evidence="4">2.7.11.1</ecNumber>
    </recommendedName>
</protein>
<dbReference type="InterPro" id="IPR043159">
    <property type="entry name" value="Lectin_gal-bd_sf"/>
</dbReference>
<keyword evidence="11" id="KW-0677">Repeat</keyword>
<keyword evidence="14" id="KW-0378">Hydrolase</keyword>
<evidence type="ECO:0000256" key="13">
    <source>
        <dbReference type="ARBA" id="ARBA00022777"/>
    </source>
</evidence>
<dbReference type="PROSITE" id="PS51450">
    <property type="entry name" value="LRR"/>
    <property type="match status" value="3"/>
</dbReference>
<dbReference type="PROSITE" id="PS00107">
    <property type="entry name" value="PROTEIN_KINASE_ATP"/>
    <property type="match status" value="1"/>
</dbReference>
<dbReference type="InterPro" id="IPR001611">
    <property type="entry name" value="Leu-rich_rpt"/>
</dbReference>
<keyword evidence="18" id="KW-0675">Receptor</keyword>
<dbReference type="FunFam" id="1.10.510.10:FF:000445">
    <property type="entry name" value="MDIS1-interacting receptor like kinase 2"/>
    <property type="match status" value="1"/>
</dbReference>
<dbReference type="EC" id="2.7.11.1" evidence="4"/>
<dbReference type="PANTHER" id="PTHR48053">
    <property type="entry name" value="LEUCINE RICH REPEAT FAMILY PROTEIN, EXPRESSED"/>
    <property type="match status" value="1"/>
</dbReference>
<dbReference type="EMBL" id="JAUESC010000383">
    <property type="protein sequence ID" value="KAK0585253.1"/>
    <property type="molecule type" value="Genomic_DNA"/>
</dbReference>
<keyword evidence="16 24" id="KW-1133">Transmembrane helix</keyword>
<comment type="similarity">
    <text evidence="3">Belongs to the RLP family.</text>
</comment>
<dbReference type="FunFam" id="3.80.10.10:FF:000400">
    <property type="entry name" value="Nuclear pore complex protein NUP107"/>
    <property type="match status" value="1"/>
</dbReference>
<dbReference type="FunFam" id="3.30.200.20:FF:000309">
    <property type="entry name" value="Leucine-rich repeat receptor protein kinase MSP1"/>
    <property type="match status" value="1"/>
</dbReference>
<dbReference type="InterPro" id="IPR011009">
    <property type="entry name" value="Kinase-like_dom_sf"/>
</dbReference>
<evidence type="ECO:0000256" key="3">
    <source>
        <dbReference type="ARBA" id="ARBA00009592"/>
    </source>
</evidence>
<evidence type="ECO:0000256" key="23">
    <source>
        <dbReference type="PROSITE-ProRule" id="PRU10141"/>
    </source>
</evidence>
<keyword evidence="5" id="KW-0723">Serine/threonine-protein kinase</keyword>
<dbReference type="GO" id="GO:0016798">
    <property type="term" value="F:hydrolase activity, acting on glycosyl bonds"/>
    <property type="evidence" value="ECO:0007669"/>
    <property type="project" value="UniProtKB-KW"/>
</dbReference>
<evidence type="ECO:0000256" key="20">
    <source>
        <dbReference type="ARBA" id="ARBA00023295"/>
    </source>
</evidence>
<keyword evidence="8" id="KW-0808">Transferase</keyword>
<evidence type="ECO:0000313" key="27">
    <source>
        <dbReference type="EMBL" id="KAK0585253.1"/>
    </source>
</evidence>
<evidence type="ECO:0000256" key="10">
    <source>
        <dbReference type="ARBA" id="ARBA00022729"/>
    </source>
</evidence>
<proteinExistence type="inferred from homology"/>
<evidence type="ECO:0000256" key="5">
    <source>
        <dbReference type="ARBA" id="ARBA00022527"/>
    </source>
</evidence>
<evidence type="ECO:0000256" key="17">
    <source>
        <dbReference type="ARBA" id="ARBA00023136"/>
    </source>
</evidence>
<name>A0AA39VPA1_ACESA</name>
<feature type="domain" description="Protein kinase" evidence="25">
    <location>
        <begin position="929"/>
        <end position="1197"/>
    </location>
</feature>
<evidence type="ECO:0000259" key="25">
    <source>
        <dbReference type="PROSITE" id="PS50011"/>
    </source>
</evidence>
<dbReference type="InterPro" id="IPR008266">
    <property type="entry name" value="Tyr_kinase_AS"/>
</dbReference>
<dbReference type="PANTHER" id="PTHR48053:SF126">
    <property type="entry name" value="MDIS1-INTERACTING RECEPTOR LIKE KINASE 2-LIKE ISOFORM X1"/>
    <property type="match status" value="1"/>
</dbReference>
<dbReference type="Proteomes" id="UP001168877">
    <property type="component" value="Unassembled WGS sequence"/>
</dbReference>
<dbReference type="Gene3D" id="3.30.200.20">
    <property type="entry name" value="Phosphorylase Kinase, domain 1"/>
    <property type="match status" value="1"/>
</dbReference>
<comment type="caution">
    <text evidence="27">The sequence shown here is derived from an EMBL/GenBank/DDBJ whole genome shotgun (WGS) entry which is preliminary data.</text>
</comment>
<evidence type="ECO:0000256" key="11">
    <source>
        <dbReference type="ARBA" id="ARBA00022737"/>
    </source>
</evidence>
<dbReference type="Pfam" id="PF23598">
    <property type="entry name" value="LRR_14"/>
    <property type="match status" value="1"/>
</dbReference>
<dbReference type="FunFam" id="3.80.10.10:FF:000233">
    <property type="entry name" value="Leucine-rich repeat receptor-like protein kinase TDR"/>
    <property type="match status" value="1"/>
</dbReference>
<evidence type="ECO:0000256" key="4">
    <source>
        <dbReference type="ARBA" id="ARBA00012513"/>
    </source>
</evidence>
<keyword evidence="28" id="KW-1185">Reference proteome</keyword>
<dbReference type="GO" id="GO:0005886">
    <property type="term" value="C:plasma membrane"/>
    <property type="evidence" value="ECO:0007669"/>
    <property type="project" value="UniProtKB-SubCell"/>
</dbReference>
<dbReference type="InterPro" id="IPR032675">
    <property type="entry name" value="LRR_dom_sf"/>
</dbReference>
<dbReference type="FunFam" id="3.80.10.10:FF:000041">
    <property type="entry name" value="LRR receptor-like serine/threonine-protein kinase ERECTA"/>
    <property type="match status" value="1"/>
</dbReference>
<evidence type="ECO:0000256" key="8">
    <source>
        <dbReference type="ARBA" id="ARBA00022679"/>
    </source>
</evidence>
<reference evidence="27" key="1">
    <citation type="journal article" date="2022" name="Plant J.">
        <title>Strategies of tolerance reflected in two North American maple genomes.</title>
        <authorList>
            <person name="McEvoy S.L."/>
            <person name="Sezen U.U."/>
            <person name="Trouern-Trend A."/>
            <person name="McMahon S.M."/>
            <person name="Schaberg P.G."/>
            <person name="Yang J."/>
            <person name="Wegrzyn J.L."/>
            <person name="Swenson N.G."/>
        </authorList>
    </citation>
    <scope>NUCLEOTIDE SEQUENCE</scope>
    <source>
        <strain evidence="27">NS2018</strain>
    </source>
</reference>
<keyword evidence="19" id="KW-0325">Glycoprotein</keyword>
<dbReference type="Gene3D" id="2.60.120.260">
    <property type="entry name" value="Galactose-binding domain-like"/>
    <property type="match status" value="1"/>
</dbReference>
<dbReference type="Pfam" id="PF00560">
    <property type="entry name" value="LRR_1"/>
    <property type="match status" value="9"/>
</dbReference>
<dbReference type="InterPro" id="IPR055414">
    <property type="entry name" value="LRR_R13L4/SHOC2-like"/>
</dbReference>
<sequence length="1464" mass="163477">MDLSRKNQVSLRGASAKEISREALLEKLSHERELRNYARRATAAAIFIQSVWRRYYVTRNMAIQLQEEWESLLNYHAGLITGTWISSSILRPFLFFITRLSVQHQKIRTRDIDCMENCFKILLESIDSNDSGKNICSLAVGTLQERRTWSYQAKKLISLCSFVLSECDNSHSGGQNFVVLTSLRLLVVLTDQKGWKSITNDKSQDADVAVKDLVYFMGSCKSGLYISIGRYINKLGVPFSPQMKTIVPTDDRFLITASAVTLALRPFQMTNSAVVSRCPAATYSESSVIRLEREALLKSGWWSNNISRHCNWTGITCNPAGSITSISLNETGLDGELGQFNFSCFQNLEHFDVWNNNLSGTIPAQVGALSKLSFLNLGYNHLTGAIPPEIGNLRNLTVLHLGDNELTGHIPSTLCQLTKLETLYLQSNQLSGLPLELGKLMNLRHLYLFNNNLSGPIPSTLCQLTMLETLSLQSNQLSGLLPLELGKLKSLTYLKMSNNNLSGPIPSTLCHLTRLEFLSLDSNQLSGLLPLELGKLMNLTDLDLSNNNLSGPIPSTLCQLTRLDFLSLDSNQLSGLLPLELGKLMNLIDLDLSNNNLSGPIPSTLCQLTMLETLSLGSNQLSGLLPLELGKLMNLGYLYLSNNNLSGPIPSTLGHLISLDTLSLGSNQLSGPIPHELLYMLTNLNLSSNSFSCQIPVRVKGFSNLQNLDLSNNKLSGSISPEIGNYLNLRELRLNNNSLGGRIPLEIGKLQNLNHLDLSYNFFNWTIQSQLIEDIRRFTLTYLDLSHNNLSGAIPNSFYGLSLSFINMSYNQLEGEIRGSFLKTYTLDAFIGNKDLCSDFDALPPCAPTLQLASQHKHQKKVIHFIRMFLPITLFLVLMIIIGISYLIKRSNKDSKFKSTPTKSGDVFSIWNYDGRIAYEDIIDATEDFDIKYCIGTGGYGSVYKAQLPSGKVVALKKLHRSESDEPTFIRSFQNEVRILSEIRHRNIVKLYGFCLHKRCMFLVYEYMERGSLFCVLRNDDEAIELNWTRRVNIIKGISHALSYLHHNCTPAIVHRDISSNNILLNSNSEAFLADFGIARLLYTDSSNRTVLAGTYGYIAPELAYTMIVTEKCDVYSFGVMSLETLMGRHPGELLSSLASSKNHDVMLMDILDQRLSPPVDQMVAQDVILVSSVALACLHAKPKSRPSMHRSYGDYIKDVPIGIHGPVQLIDYAANITKDLSTNEWIYKVGIHGIKQQLNKVHTRHQHNWSAEALPTNRSFVWYKTTFPSPLRTDPVVVDLLGLGKGEAYVNGKSIGSYWPSRTAPKYGCPYKCDYNQTYDGGNKCVTNCGKSTQRYYHIPREFLDNRENVLVLFEEFGGTLDDVTVQTVTVGTVCAHAYDNNNLELTCQGGRVFTDIRFASFGDPEGTCGSFNRGTCEAPWALSYIQNNCIGRESCVIPVSEYYLGPTSCHSTEYRLAFEAVC</sequence>
<evidence type="ECO:0000256" key="24">
    <source>
        <dbReference type="SAM" id="Phobius"/>
    </source>
</evidence>
<dbReference type="PROSITE" id="PS50011">
    <property type="entry name" value="PROTEIN_KINASE_DOM"/>
    <property type="match status" value="1"/>
</dbReference>
<feature type="transmembrane region" description="Helical" evidence="24">
    <location>
        <begin position="865"/>
        <end position="888"/>
    </location>
</feature>
<dbReference type="Pfam" id="PF00069">
    <property type="entry name" value="Pkinase"/>
    <property type="match status" value="1"/>
</dbReference>
<evidence type="ECO:0000259" key="26">
    <source>
        <dbReference type="PROSITE" id="PS50228"/>
    </source>
</evidence>
<comment type="catalytic activity">
    <reaction evidence="22">
        <text>L-seryl-[protein] + ATP = O-phospho-L-seryl-[protein] + ADP + H(+)</text>
        <dbReference type="Rhea" id="RHEA:17989"/>
        <dbReference type="Rhea" id="RHEA-COMP:9863"/>
        <dbReference type="Rhea" id="RHEA-COMP:11604"/>
        <dbReference type="ChEBI" id="CHEBI:15378"/>
        <dbReference type="ChEBI" id="CHEBI:29999"/>
        <dbReference type="ChEBI" id="CHEBI:30616"/>
        <dbReference type="ChEBI" id="CHEBI:83421"/>
        <dbReference type="ChEBI" id="CHEBI:456216"/>
        <dbReference type="EC" id="2.7.11.1"/>
    </reaction>
</comment>
<dbReference type="PROSITE" id="PS00109">
    <property type="entry name" value="PROTEIN_KINASE_TYR"/>
    <property type="match status" value="1"/>
</dbReference>
<keyword evidence="6" id="KW-0597">Phosphoprotein</keyword>
<evidence type="ECO:0000256" key="18">
    <source>
        <dbReference type="ARBA" id="ARBA00023170"/>
    </source>
</evidence>
<keyword evidence="9 24" id="KW-0812">Transmembrane</keyword>
<dbReference type="InterPro" id="IPR048913">
    <property type="entry name" value="BetaGal_gal-bd"/>
</dbReference>
<keyword evidence="17 24" id="KW-0472">Membrane</keyword>
<dbReference type="Gene3D" id="2.60.120.740">
    <property type="match status" value="1"/>
</dbReference>
<dbReference type="GO" id="GO:0009791">
    <property type="term" value="P:post-embryonic development"/>
    <property type="evidence" value="ECO:0007669"/>
    <property type="project" value="UniProtKB-ARBA"/>
</dbReference>
<comment type="subcellular location">
    <subcellularLocation>
        <location evidence="1">Cell membrane</location>
    </subcellularLocation>
    <subcellularLocation>
        <location evidence="2">Membrane</location>
        <topology evidence="2">Single-pass type I membrane protein</topology>
    </subcellularLocation>
</comment>
<evidence type="ECO:0000256" key="6">
    <source>
        <dbReference type="ARBA" id="ARBA00022553"/>
    </source>
</evidence>
<dbReference type="PROSITE" id="PS50228">
    <property type="entry name" value="SUEL_LECTIN"/>
    <property type="match status" value="1"/>
</dbReference>
<dbReference type="Pfam" id="PF02140">
    <property type="entry name" value="SUEL_Lectin"/>
    <property type="match status" value="1"/>
</dbReference>
<evidence type="ECO:0000313" key="28">
    <source>
        <dbReference type="Proteomes" id="UP001168877"/>
    </source>
</evidence>
<dbReference type="SUPFAM" id="SSF52058">
    <property type="entry name" value="L domain-like"/>
    <property type="match status" value="1"/>
</dbReference>
<accession>A0AA39VPA1</accession>
<dbReference type="SMART" id="SM00369">
    <property type="entry name" value="LRR_TYP"/>
    <property type="match status" value="14"/>
</dbReference>
<dbReference type="InterPro" id="IPR017441">
    <property type="entry name" value="Protein_kinase_ATP_BS"/>
</dbReference>
<dbReference type="SUPFAM" id="SSF56112">
    <property type="entry name" value="Protein kinase-like (PK-like)"/>
    <property type="match status" value="1"/>
</dbReference>
<dbReference type="GO" id="GO:0004674">
    <property type="term" value="F:protein serine/threonine kinase activity"/>
    <property type="evidence" value="ECO:0007669"/>
    <property type="project" value="UniProtKB-KW"/>
</dbReference>
<dbReference type="InterPro" id="IPR000719">
    <property type="entry name" value="Prot_kinase_dom"/>
</dbReference>
<dbReference type="InterPro" id="IPR000922">
    <property type="entry name" value="Lectin_gal-bd_dom"/>
</dbReference>